<dbReference type="PANTHER" id="PTHR12215:SF10">
    <property type="entry name" value="L-AMINOADIPATE-SEMIALDEHYDE DEHYDROGENASE-PHOSPHOPANTETHEINYL TRANSFERASE"/>
    <property type="match status" value="1"/>
</dbReference>
<evidence type="ECO:0000256" key="1">
    <source>
        <dbReference type="ARBA" id="ARBA00010990"/>
    </source>
</evidence>
<dbReference type="AlphaFoldDB" id="A0A7X2NN25"/>
<name>A0A7X2NN25_9CLOT</name>
<dbReference type="InterPro" id="IPR050559">
    <property type="entry name" value="P-Pant_transferase_sf"/>
</dbReference>
<evidence type="ECO:0000256" key="2">
    <source>
        <dbReference type="ARBA" id="ARBA00022679"/>
    </source>
</evidence>
<reference evidence="4 5" key="1">
    <citation type="submission" date="2019-08" db="EMBL/GenBank/DDBJ databases">
        <title>In-depth cultivation of the pig gut microbiome towards novel bacterial diversity and tailored functional studies.</title>
        <authorList>
            <person name="Wylensek D."/>
            <person name="Hitch T.C.A."/>
            <person name="Clavel T."/>
        </authorList>
    </citation>
    <scope>NUCLEOTIDE SEQUENCE [LARGE SCALE GENOMIC DNA]</scope>
    <source>
        <strain evidence="4 5">WCA-389-WT-23D1</strain>
    </source>
</reference>
<evidence type="ECO:0000313" key="5">
    <source>
        <dbReference type="Proteomes" id="UP000429958"/>
    </source>
</evidence>
<dbReference type="Gene3D" id="3.90.470.20">
    <property type="entry name" value="4'-phosphopantetheinyl transferase domain"/>
    <property type="match status" value="2"/>
</dbReference>
<dbReference type="Proteomes" id="UP000429958">
    <property type="component" value="Unassembled WGS sequence"/>
</dbReference>
<dbReference type="RefSeq" id="WP_154473374.1">
    <property type="nucleotide sequence ID" value="NZ_DBEWUL010000071.1"/>
</dbReference>
<dbReference type="InterPro" id="IPR008278">
    <property type="entry name" value="4-PPantetheinyl_Trfase_dom"/>
</dbReference>
<feature type="domain" description="4'-phosphopantetheinyl transferase" evidence="3">
    <location>
        <begin position="105"/>
        <end position="180"/>
    </location>
</feature>
<dbReference type="PANTHER" id="PTHR12215">
    <property type="entry name" value="PHOSPHOPANTETHEINE TRANSFERASE"/>
    <property type="match status" value="1"/>
</dbReference>
<dbReference type="GO" id="GO:0000287">
    <property type="term" value="F:magnesium ion binding"/>
    <property type="evidence" value="ECO:0007669"/>
    <property type="project" value="InterPro"/>
</dbReference>
<sequence length="222" mass="25399">MAREQILVLNINQLKTPGVFETFLEQVSPDRRQRVERHATVSGKLQSLGAGLVLNEILEQFGLNSSETVLEYGENQKPYIPHCSQLHFNLTHSGDYAAGVWAHTPVGIDIEQVGSDGEEVARRFFHESELRWLEGLSSEAERIQGFFRMWVLKESFLKATGLGMRLPLNAFEIRIEDEDISVKQKVNENTYYFKEFELEGCRGAVCAEEPEVRGWRLEKILL</sequence>
<keyword evidence="2 4" id="KW-0808">Transferase</keyword>
<dbReference type="GO" id="GO:0005829">
    <property type="term" value="C:cytosol"/>
    <property type="evidence" value="ECO:0007669"/>
    <property type="project" value="TreeGrafter"/>
</dbReference>
<gene>
    <name evidence="4" type="ORF">FYJ39_15570</name>
</gene>
<comment type="caution">
    <text evidence="4">The sequence shown here is derived from an EMBL/GenBank/DDBJ whole genome shotgun (WGS) entry which is preliminary data.</text>
</comment>
<dbReference type="Pfam" id="PF01648">
    <property type="entry name" value="ACPS"/>
    <property type="match status" value="1"/>
</dbReference>
<dbReference type="GO" id="GO:0008897">
    <property type="term" value="F:holo-[acyl-carrier-protein] synthase activity"/>
    <property type="evidence" value="ECO:0007669"/>
    <property type="project" value="InterPro"/>
</dbReference>
<proteinExistence type="inferred from homology"/>
<comment type="similarity">
    <text evidence="1">Belongs to the P-Pant transferase superfamily. Gsp/Sfp/HetI/AcpT family.</text>
</comment>
<dbReference type="EMBL" id="VUMD01000016">
    <property type="protein sequence ID" value="MSS37936.1"/>
    <property type="molecule type" value="Genomic_DNA"/>
</dbReference>
<accession>A0A7X2NN25</accession>
<dbReference type="InterPro" id="IPR037143">
    <property type="entry name" value="4-PPantetheinyl_Trfase_dom_sf"/>
</dbReference>
<keyword evidence="5" id="KW-1185">Reference proteome</keyword>
<protein>
    <submittedName>
        <fullName evidence="4">4'-phosphopantetheinyl transferase superfamily protein</fullName>
    </submittedName>
</protein>
<dbReference type="SUPFAM" id="SSF56214">
    <property type="entry name" value="4'-phosphopantetheinyl transferase"/>
    <property type="match status" value="2"/>
</dbReference>
<dbReference type="GO" id="GO:0019878">
    <property type="term" value="P:lysine biosynthetic process via aminoadipic acid"/>
    <property type="evidence" value="ECO:0007669"/>
    <property type="project" value="TreeGrafter"/>
</dbReference>
<evidence type="ECO:0000313" key="4">
    <source>
        <dbReference type="EMBL" id="MSS37936.1"/>
    </source>
</evidence>
<organism evidence="4 5">
    <name type="scientific">Clostridium porci</name>
    <dbReference type="NCBI Taxonomy" id="2605778"/>
    <lineage>
        <taxon>Bacteria</taxon>
        <taxon>Bacillati</taxon>
        <taxon>Bacillota</taxon>
        <taxon>Clostridia</taxon>
        <taxon>Eubacteriales</taxon>
        <taxon>Clostridiaceae</taxon>
        <taxon>Clostridium</taxon>
    </lineage>
</organism>
<evidence type="ECO:0000259" key="3">
    <source>
        <dbReference type="Pfam" id="PF01648"/>
    </source>
</evidence>